<dbReference type="InterPro" id="IPR000182">
    <property type="entry name" value="GNAT_dom"/>
</dbReference>
<dbReference type="AlphaFoldDB" id="A0A9D1RBQ1"/>
<dbReference type="InterPro" id="IPR051554">
    <property type="entry name" value="Acetyltransferase_Eis"/>
</dbReference>
<comment type="caution">
    <text evidence="2">The sequence shown here is derived from an EMBL/GenBank/DDBJ whole genome shotgun (WGS) entry which is preliminary data.</text>
</comment>
<dbReference type="InterPro" id="IPR036527">
    <property type="entry name" value="SCP2_sterol-bd_dom_sf"/>
</dbReference>
<sequence>MEIRKLESQEHGETRFLYETVFTEDSRSFVDYYYTEKTKDNQIYVVEEEDRIRAMLHLNPYTLMVNGVRKEADYIVAVATQKEYRGRRYMARLLEQSLGDMYQAGKTFTFLMPASEAIYLPHGFRTVYEQQRRFCDETDFQKIKYRAGKTEAARGIRVEASGELGVFVSQAREEDLEDLAKKANAWLERHYQVYALRDEAYYRRLMKEYASDGGDLMIYWKDGEITDCRPYMPGENGTQKPKIMIRIVDLRRMLMSLQLKSLAAVCFRVEDPIIPENNRCLTLTGTEYSGVMLMDSPEENSEGTIPIAALGSFLFGARTVEELYQEDGVIMTERMKNELKKIRQLEKIYLNEAV</sequence>
<keyword evidence="2" id="KW-0012">Acyltransferase</keyword>
<dbReference type="SUPFAM" id="SSF55718">
    <property type="entry name" value="SCP-like"/>
    <property type="match status" value="1"/>
</dbReference>
<evidence type="ECO:0000313" key="2">
    <source>
        <dbReference type="EMBL" id="HIW83621.1"/>
    </source>
</evidence>
<dbReference type="EC" id="2.3.1.-" evidence="2"/>
<dbReference type="InterPro" id="IPR016181">
    <property type="entry name" value="Acyl_CoA_acyltransferase"/>
</dbReference>
<dbReference type="EMBL" id="DXGF01000088">
    <property type="protein sequence ID" value="HIW83621.1"/>
    <property type="molecule type" value="Genomic_DNA"/>
</dbReference>
<dbReference type="PROSITE" id="PS51186">
    <property type="entry name" value="GNAT"/>
    <property type="match status" value="1"/>
</dbReference>
<protein>
    <submittedName>
        <fullName evidence="2">GNAT family N-acetyltransferase</fullName>
        <ecNumber evidence="2">2.3.1.-</ecNumber>
    </submittedName>
</protein>
<dbReference type="GO" id="GO:0034069">
    <property type="term" value="F:aminoglycoside N-acetyltransferase activity"/>
    <property type="evidence" value="ECO:0007669"/>
    <property type="project" value="TreeGrafter"/>
</dbReference>
<dbReference type="PANTHER" id="PTHR37817:SF1">
    <property type="entry name" value="N-ACETYLTRANSFERASE EIS"/>
    <property type="match status" value="1"/>
</dbReference>
<proteinExistence type="predicted"/>
<reference evidence="2" key="1">
    <citation type="journal article" date="2021" name="PeerJ">
        <title>Extensive microbial diversity within the chicken gut microbiome revealed by metagenomics and culture.</title>
        <authorList>
            <person name="Gilroy R."/>
            <person name="Ravi A."/>
            <person name="Getino M."/>
            <person name="Pursley I."/>
            <person name="Horton D.L."/>
            <person name="Alikhan N.F."/>
            <person name="Baker D."/>
            <person name="Gharbi K."/>
            <person name="Hall N."/>
            <person name="Watson M."/>
            <person name="Adriaenssens E.M."/>
            <person name="Foster-Nyarko E."/>
            <person name="Jarju S."/>
            <person name="Secka A."/>
            <person name="Antonio M."/>
            <person name="Oren A."/>
            <person name="Chaudhuri R.R."/>
            <person name="La Ragione R."/>
            <person name="Hildebrand F."/>
            <person name="Pallen M.J."/>
        </authorList>
    </citation>
    <scope>NUCLEOTIDE SEQUENCE</scope>
    <source>
        <strain evidence="2">ChiSxjej1B13-11762</strain>
    </source>
</reference>
<dbReference type="GO" id="GO:0030649">
    <property type="term" value="P:aminoglycoside antibiotic catabolic process"/>
    <property type="evidence" value="ECO:0007669"/>
    <property type="project" value="TreeGrafter"/>
</dbReference>
<dbReference type="SUPFAM" id="SSF55729">
    <property type="entry name" value="Acyl-CoA N-acyltransferases (Nat)"/>
    <property type="match status" value="1"/>
</dbReference>
<evidence type="ECO:0000313" key="3">
    <source>
        <dbReference type="Proteomes" id="UP000824263"/>
    </source>
</evidence>
<keyword evidence="2" id="KW-0808">Transferase</keyword>
<evidence type="ECO:0000259" key="1">
    <source>
        <dbReference type="PROSITE" id="PS51186"/>
    </source>
</evidence>
<dbReference type="Pfam" id="PF13530">
    <property type="entry name" value="SCP2_2"/>
    <property type="match status" value="1"/>
</dbReference>
<name>A0A9D1RBQ1_9FIRM</name>
<dbReference type="Pfam" id="PF13527">
    <property type="entry name" value="Acetyltransf_9"/>
    <property type="match status" value="1"/>
</dbReference>
<gene>
    <name evidence="2" type="ORF">H9873_04790</name>
</gene>
<dbReference type="PANTHER" id="PTHR37817">
    <property type="entry name" value="N-ACETYLTRANSFERASE EIS"/>
    <property type="match status" value="1"/>
</dbReference>
<dbReference type="Gene3D" id="3.40.630.30">
    <property type="match status" value="1"/>
</dbReference>
<accession>A0A9D1RBQ1</accession>
<reference evidence="2" key="2">
    <citation type="submission" date="2021-04" db="EMBL/GenBank/DDBJ databases">
        <authorList>
            <person name="Gilroy R."/>
        </authorList>
    </citation>
    <scope>NUCLEOTIDE SEQUENCE</scope>
    <source>
        <strain evidence="2">ChiSxjej1B13-11762</strain>
    </source>
</reference>
<organism evidence="2 3">
    <name type="scientific">Candidatus Dorea gallistercoris</name>
    <dbReference type="NCBI Taxonomy" id="2838542"/>
    <lineage>
        <taxon>Bacteria</taxon>
        <taxon>Bacillati</taxon>
        <taxon>Bacillota</taxon>
        <taxon>Clostridia</taxon>
        <taxon>Lachnospirales</taxon>
        <taxon>Lachnospiraceae</taxon>
        <taxon>Dorea</taxon>
    </lineage>
</organism>
<feature type="domain" description="N-acetyltransferase" evidence="1">
    <location>
        <begin position="1"/>
        <end position="147"/>
    </location>
</feature>
<dbReference type="InterPro" id="IPR025559">
    <property type="entry name" value="Eis_dom"/>
</dbReference>
<dbReference type="Proteomes" id="UP000824263">
    <property type="component" value="Unassembled WGS sequence"/>
</dbReference>
<dbReference type="Gene3D" id="3.30.1050.10">
    <property type="entry name" value="SCP2 sterol-binding domain"/>
    <property type="match status" value="1"/>
</dbReference>